<dbReference type="InterPro" id="IPR025493">
    <property type="entry name" value="DUF4384"/>
</dbReference>
<protein>
    <submittedName>
        <fullName evidence="3">Caspase family protein</fullName>
    </submittedName>
</protein>
<dbReference type="GO" id="GO:0004197">
    <property type="term" value="F:cysteine-type endopeptidase activity"/>
    <property type="evidence" value="ECO:0007669"/>
    <property type="project" value="InterPro"/>
</dbReference>
<evidence type="ECO:0000259" key="2">
    <source>
        <dbReference type="Pfam" id="PF14326"/>
    </source>
</evidence>
<dbReference type="InterPro" id="IPR006311">
    <property type="entry name" value="TAT_signal"/>
</dbReference>
<dbReference type="AlphaFoldDB" id="A0A928ZTH2"/>
<evidence type="ECO:0000259" key="1">
    <source>
        <dbReference type="Pfam" id="PF00656"/>
    </source>
</evidence>
<proteinExistence type="predicted"/>
<comment type="caution">
    <text evidence="3">The sequence shown here is derived from an EMBL/GenBank/DDBJ whole genome shotgun (WGS) entry which is preliminary data.</text>
</comment>
<dbReference type="InterPro" id="IPR029030">
    <property type="entry name" value="Caspase-like_dom_sf"/>
</dbReference>
<organism evidence="3 4">
    <name type="scientific">Leptolyngbya cf. ectocarpi LEGE 11479</name>
    <dbReference type="NCBI Taxonomy" id="1828722"/>
    <lineage>
        <taxon>Bacteria</taxon>
        <taxon>Bacillati</taxon>
        <taxon>Cyanobacteriota</taxon>
        <taxon>Cyanophyceae</taxon>
        <taxon>Leptolyngbyales</taxon>
        <taxon>Leptolyngbyaceae</taxon>
        <taxon>Leptolyngbya group</taxon>
        <taxon>Leptolyngbya</taxon>
    </lineage>
</organism>
<dbReference type="Proteomes" id="UP000615026">
    <property type="component" value="Unassembled WGS sequence"/>
</dbReference>
<gene>
    <name evidence="3" type="ORF">IQ260_02195</name>
</gene>
<feature type="domain" description="DUF4384" evidence="2">
    <location>
        <begin position="592"/>
        <end position="675"/>
    </location>
</feature>
<dbReference type="EMBL" id="JADEXP010000008">
    <property type="protein sequence ID" value="MBE9065459.1"/>
    <property type="molecule type" value="Genomic_DNA"/>
</dbReference>
<dbReference type="GO" id="GO:0006508">
    <property type="term" value="P:proteolysis"/>
    <property type="evidence" value="ECO:0007669"/>
    <property type="project" value="InterPro"/>
</dbReference>
<dbReference type="RefSeq" id="WP_193990426.1">
    <property type="nucleotide sequence ID" value="NZ_JADEXP010000008.1"/>
</dbReference>
<dbReference type="InterPro" id="IPR050452">
    <property type="entry name" value="Metacaspase"/>
</dbReference>
<dbReference type="Pfam" id="PF14326">
    <property type="entry name" value="DUF4384"/>
    <property type="match status" value="1"/>
</dbReference>
<keyword evidence="4" id="KW-1185">Reference proteome</keyword>
<evidence type="ECO:0000313" key="4">
    <source>
        <dbReference type="Proteomes" id="UP000615026"/>
    </source>
</evidence>
<reference evidence="3" key="1">
    <citation type="submission" date="2020-10" db="EMBL/GenBank/DDBJ databases">
        <authorList>
            <person name="Castelo-Branco R."/>
            <person name="Eusebio N."/>
            <person name="Adriana R."/>
            <person name="Vieira A."/>
            <person name="Brugerolle De Fraissinette N."/>
            <person name="Rezende De Castro R."/>
            <person name="Schneider M.P."/>
            <person name="Vasconcelos V."/>
            <person name="Leao P.N."/>
        </authorList>
    </citation>
    <scope>NUCLEOTIDE SEQUENCE</scope>
    <source>
        <strain evidence="3">LEGE 11479</strain>
    </source>
</reference>
<dbReference type="Pfam" id="PF00656">
    <property type="entry name" value="Peptidase_C14"/>
    <property type="match status" value="1"/>
</dbReference>
<sequence>MSHVPSRRHFLQFTGSTLATLGLSQLDLLAQIQDYGQVLGQSTPRKLALLVGINDYPLLSSNLRGCVTDIDLQYELLVNRFGFNPNDIVRVASGEALSPNRETILRVFKEHLIDQAKPGDVVVFHYSGHGSRVADRDPLNPENPLMGTLVPMDANQDSNVVNHITSRTLFLLMASIRTENLTMVLDSCYSGGGFRGNTLVRAAPMRSDLDGRDLLANEAEYTYQQELMAELGLSFDEFQRRRAQGIAKGIALGSASRNETALDMAFNGFYAGAFTYLLTRYLWQLPSRTPAATVQANLVRSTAAAARQQDHGQVPQFEAAPNSGNAQKPLYFTGPVSSPAEAVITHVAGHSANPSTGAQVEFWLGGVSPQYLDAAGNQAVFTVLDRGIPVGEIVQTSRSGLIANGKASAAGSLKPGMLLREKLVGLPANPVLKIGVDRSLGTDVNATVSALNQALVSQNNISRIVAQAVTNTTATAFDFLIGRMTAAAAQQLRQELDSTIEMPPVGSIALFRPSNLEPVPASYGRVNESATAAVSRLRPRLKRLLASLVLKSLASTSSELQVSGEIFAVSGNRPPLPIVERGNRAFSTTQSFRANEELKIRMENQNSQQALFLSCIAISSTGKMTVVYPVNWDAPDDAARIDPNGSLEIPRPEDQVRFMVSGAGYVELLTLVSTQSLRNALRGLQTIARSRGQSRGYVSMNEDESLDVLSELLGDINTMSRSGASFFVESLDTTATAVDNSSIAAFSTIIEVEAMAN</sequence>
<feature type="domain" description="Peptidase C14 caspase" evidence="1">
    <location>
        <begin position="45"/>
        <end position="319"/>
    </location>
</feature>
<dbReference type="PANTHER" id="PTHR48104:SF30">
    <property type="entry name" value="METACASPASE-1"/>
    <property type="match status" value="1"/>
</dbReference>
<dbReference type="InterPro" id="IPR011600">
    <property type="entry name" value="Pept_C14_caspase"/>
</dbReference>
<dbReference type="SUPFAM" id="SSF52129">
    <property type="entry name" value="Caspase-like"/>
    <property type="match status" value="1"/>
</dbReference>
<dbReference type="GO" id="GO:0005737">
    <property type="term" value="C:cytoplasm"/>
    <property type="evidence" value="ECO:0007669"/>
    <property type="project" value="TreeGrafter"/>
</dbReference>
<dbReference type="PROSITE" id="PS51318">
    <property type="entry name" value="TAT"/>
    <property type="match status" value="1"/>
</dbReference>
<evidence type="ECO:0000313" key="3">
    <source>
        <dbReference type="EMBL" id="MBE9065459.1"/>
    </source>
</evidence>
<dbReference type="Gene3D" id="3.40.50.1460">
    <property type="match status" value="1"/>
</dbReference>
<dbReference type="PANTHER" id="PTHR48104">
    <property type="entry name" value="METACASPASE-4"/>
    <property type="match status" value="1"/>
</dbReference>
<name>A0A928ZTH2_LEPEC</name>
<accession>A0A928ZTH2</accession>